<feature type="compositionally biased region" description="Polar residues" evidence="1">
    <location>
        <begin position="117"/>
        <end position="132"/>
    </location>
</feature>
<comment type="caution">
    <text evidence="2">The sequence shown here is derived from an EMBL/GenBank/DDBJ whole genome shotgun (WGS) entry which is preliminary data.</text>
</comment>
<accession>A0A922EMU8</accession>
<gene>
    <name evidence="2" type="ORF">I3842_07G194800</name>
</gene>
<protein>
    <submittedName>
        <fullName evidence="2">Uncharacterized protein</fullName>
    </submittedName>
</protein>
<organism evidence="2 3">
    <name type="scientific">Carya illinoinensis</name>
    <name type="common">Pecan</name>
    <dbReference type="NCBI Taxonomy" id="32201"/>
    <lineage>
        <taxon>Eukaryota</taxon>
        <taxon>Viridiplantae</taxon>
        <taxon>Streptophyta</taxon>
        <taxon>Embryophyta</taxon>
        <taxon>Tracheophyta</taxon>
        <taxon>Spermatophyta</taxon>
        <taxon>Magnoliopsida</taxon>
        <taxon>eudicotyledons</taxon>
        <taxon>Gunneridae</taxon>
        <taxon>Pentapetalae</taxon>
        <taxon>rosids</taxon>
        <taxon>fabids</taxon>
        <taxon>Fagales</taxon>
        <taxon>Juglandaceae</taxon>
        <taxon>Carya</taxon>
    </lineage>
</organism>
<feature type="region of interest" description="Disordered" evidence="1">
    <location>
        <begin position="1"/>
        <end position="81"/>
    </location>
</feature>
<evidence type="ECO:0000313" key="3">
    <source>
        <dbReference type="Proteomes" id="UP000811246"/>
    </source>
</evidence>
<dbReference type="EMBL" id="CM031831">
    <property type="protein sequence ID" value="KAG6705730.1"/>
    <property type="molecule type" value="Genomic_DNA"/>
</dbReference>
<name>A0A922EMU8_CARIL</name>
<dbReference type="Proteomes" id="UP000811246">
    <property type="component" value="Chromosome 7"/>
</dbReference>
<sequence length="296" mass="33415">MHSIFSPKHHSMLSSDAPFPQNMRDHSKNPHFQNQEEAAAEEAPLSLCHLPVDDRNNENDNQHNNDSKCLSNHTPRSRSEPPDIFEFFSDFSSDMCPADDIFFCGKLVPFEGKSPPTHDQTPKTSAAEANQTRKTHSRPRCESLSKLQSPVTRFNTGTASTTQLIMRNSRSLDYRKLHPSSISMISTAPELERNPSVRRVGKYDIALKKAAKPRWYLLMFGMVKFPPEMELSDIKNRQVRRNPPSTLFPPPLDVNGNFPVSRSSSTKGSAWRLLRALSCKDHACVTVTASFCFPDE</sequence>
<feature type="region of interest" description="Disordered" evidence="1">
    <location>
        <begin position="113"/>
        <end position="144"/>
    </location>
</feature>
<dbReference type="PANTHER" id="PTHR34130:SF3">
    <property type="entry name" value="DUF1645 FAMILY PROTEIN"/>
    <property type="match status" value="1"/>
</dbReference>
<dbReference type="AlphaFoldDB" id="A0A922EMU8"/>
<reference evidence="2" key="1">
    <citation type="submission" date="2021-01" db="EMBL/GenBank/DDBJ databases">
        <authorList>
            <person name="Lovell J.T."/>
            <person name="Bentley N."/>
            <person name="Bhattarai G."/>
            <person name="Jenkins J.W."/>
            <person name="Sreedasyam A."/>
            <person name="Alarcon Y."/>
            <person name="Bock C."/>
            <person name="Boston L."/>
            <person name="Carlson J."/>
            <person name="Cervantes K."/>
            <person name="Clermont K."/>
            <person name="Krom N."/>
            <person name="Kubenka K."/>
            <person name="Mamidi S."/>
            <person name="Mattison C."/>
            <person name="Monteros M."/>
            <person name="Pisani C."/>
            <person name="Plott C."/>
            <person name="Rajasekar S."/>
            <person name="Rhein H.S."/>
            <person name="Rohla C."/>
            <person name="Song M."/>
            <person name="Hilaire R.S."/>
            <person name="Shu S."/>
            <person name="Wells L."/>
            <person name="Wang X."/>
            <person name="Webber J."/>
            <person name="Heerema R.J."/>
            <person name="Klein P."/>
            <person name="Conner P."/>
            <person name="Grauke L."/>
            <person name="Grimwood J."/>
            <person name="Schmutz J."/>
            <person name="Randall J.J."/>
        </authorList>
    </citation>
    <scope>NUCLEOTIDE SEQUENCE</scope>
    <source>
        <tissue evidence="2">Leaf</tissue>
    </source>
</reference>
<evidence type="ECO:0000256" key="1">
    <source>
        <dbReference type="SAM" id="MobiDB-lite"/>
    </source>
</evidence>
<proteinExistence type="predicted"/>
<feature type="compositionally biased region" description="Basic and acidic residues" evidence="1">
    <location>
        <begin position="51"/>
        <end position="66"/>
    </location>
</feature>
<evidence type="ECO:0000313" key="2">
    <source>
        <dbReference type="EMBL" id="KAG6705730.1"/>
    </source>
</evidence>
<dbReference type="PANTHER" id="PTHR34130">
    <property type="entry name" value="OS08G0243800 PROTEIN"/>
    <property type="match status" value="1"/>
</dbReference>